<proteinExistence type="predicted"/>
<evidence type="ECO:0000313" key="1">
    <source>
        <dbReference type="EMBL" id="CAB4157604.1"/>
    </source>
</evidence>
<sequence>MPHYNDPTIAHSGVCSRCDAWVRDNEVGLDDDGYCWPCHHEIENAEDDDDFPPPESFRMACEIVSGPENLFDRQTT</sequence>
<accession>A0A6J5NQW1</accession>
<gene>
    <name evidence="1" type="ORF">UFOVP679_33</name>
</gene>
<protein>
    <submittedName>
        <fullName evidence="1">Uncharacterized protein</fullName>
    </submittedName>
</protein>
<dbReference type="EMBL" id="LR796660">
    <property type="protein sequence ID" value="CAB4157604.1"/>
    <property type="molecule type" value="Genomic_DNA"/>
</dbReference>
<reference evidence="1" key="1">
    <citation type="submission" date="2020-04" db="EMBL/GenBank/DDBJ databases">
        <authorList>
            <person name="Chiriac C."/>
            <person name="Salcher M."/>
            <person name="Ghai R."/>
            <person name="Kavagutti S V."/>
        </authorList>
    </citation>
    <scope>NUCLEOTIDE SEQUENCE</scope>
</reference>
<name>A0A6J5NQW1_9CAUD</name>
<organism evidence="1">
    <name type="scientific">uncultured Caudovirales phage</name>
    <dbReference type="NCBI Taxonomy" id="2100421"/>
    <lineage>
        <taxon>Viruses</taxon>
        <taxon>Duplodnaviria</taxon>
        <taxon>Heunggongvirae</taxon>
        <taxon>Uroviricota</taxon>
        <taxon>Caudoviricetes</taxon>
        <taxon>Peduoviridae</taxon>
        <taxon>Maltschvirus</taxon>
        <taxon>Maltschvirus maltsch</taxon>
    </lineage>
</organism>